<gene>
    <name evidence="2" type="ORF">LIER_30953</name>
</gene>
<comment type="caution">
    <text evidence="2">The sequence shown here is derived from an EMBL/GenBank/DDBJ whole genome shotgun (WGS) entry which is preliminary data.</text>
</comment>
<dbReference type="Proteomes" id="UP001454036">
    <property type="component" value="Unassembled WGS sequence"/>
</dbReference>
<evidence type="ECO:0000256" key="1">
    <source>
        <dbReference type="SAM" id="MobiDB-lite"/>
    </source>
</evidence>
<reference evidence="2 3" key="1">
    <citation type="submission" date="2024-01" db="EMBL/GenBank/DDBJ databases">
        <title>The complete chloroplast genome sequence of Lithospermum erythrorhizon: insights into the phylogenetic relationship among Boraginaceae species and the maternal lineages of purple gromwells.</title>
        <authorList>
            <person name="Okada T."/>
            <person name="Watanabe K."/>
        </authorList>
    </citation>
    <scope>NUCLEOTIDE SEQUENCE [LARGE SCALE GENOMIC DNA]</scope>
</reference>
<sequence length="125" mass="13448">MFHPLYPLVTDMSSGSPLEIPPNSTARTSTSNQQEYNLTRPDSPITNVAQTVVSRLGDAERGENPQDSDVLFVEPLTVRQPLSSTTESSQAHTTPSFSQAMGPAQVNTNADKLGDSPLLSATLYQ</sequence>
<dbReference type="EMBL" id="BAABME010011315">
    <property type="protein sequence ID" value="GAA0183566.1"/>
    <property type="molecule type" value="Genomic_DNA"/>
</dbReference>
<feature type="region of interest" description="Disordered" evidence="1">
    <location>
        <begin position="81"/>
        <end position="125"/>
    </location>
</feature>
<feature type="compositionally biased region" description="Polar residues" evidence="1">
    <location>
        <begin position="11"/>
        <end position="37"/>
    </location>
</feature>
<evidence type="ECO:0000313" key="3">
    <source>
        <dbReference type="Proteomes" id="UP001454036"/>
    </source>
</evidence>
<proteinExistence type="predicted"/>
<feature type="region of interest" description="Disordered" evidence="1">
    <location>
        <begin position="1"/>
        <end position="42"/>
    </location>
</feature>
<name>A0AAV3RVB1_LITER</name>
<evidence type="ECO:0000313" key="2">
    <source>
        <dbReference type="EMBL" id="GAA0183566.1"/>
    </source>
</evidence>
<organism evidence="2 3">
    <name type="scientific">Lithospermum erythrorhizon</name>
    <name type="common">Purple gromwell</name>
    <name type="synonym">Lithospermum officinale var. erythrorhizon</name>
    <dbReference type="NCBI Taxonomy" id="34254"/>
    <lineage>
        <taxon>Eukaryota</taxon>
        <taxon>Viridiplantae</taxon>
        <taxon>Streptophyta</taxon>
        <taxon>Embryophyta</taxon>
        <taxon>Tracheophyta</taxon>
        <taxon>Spermatophyta</taxon>
        <taxon>Magnoliopsida</taxon>
        <taxon>eudicotyledons</taxon>
        <taxon>Gunneridae</taxon>
        <taxon>Pentapetalae</taxon>
        <taxon>asterids</taxon>
        <taxon>lamiids</taxon>
        <taxon>Boraginales</taxon>
        <taxon>Boraginaceae</taxon>
        <taxon>Boraginoideae</taxon>
        <taxon>Lithospermeae</taxon>
        <taxon>Lithospermum</taxon>
    </lineage>
</organism>
<accession>A0AAV3RVB1</accession>
<protein>
    <submittedName>
        <fullName evidence="2">Uncharacterized protein</fullName>
    </submittedName>
</protein>
<feature type="compositionally biased region" description="Polar residues" evidence="1">
    <location>
        <begin position="81"/>
        <end position="110"/>
    </location>
</feature>
<dbReference type="AlphaFoldDB" id="A0AAV3RVB1"/>
<keyword evidence="3" id="KW-1185">Reference proteome</keyword>